<evidence type="ECO:0000256" key="2">
    <source>
        <dbReference type="SAM" id="Phobius"/>
    </source>
</evidence>
<keyword evidence="2" id="KW-0812">Transmembrane</keyword>
<keyword evidence="2" id="KW-0472">Membrane</keyword>
<evidence type="ECO:0000313" key="4">
    <source>
        <dbReference type="Proteomes" id="UP000276232"/>
    </source>
</evidence>
<accession>A0A3N1G916</accession>
<reference evidence="3 4" key="1">
    <citation type="journal article" date="2015" name="Stand. Genomic Sci.">
        <title>Genomic Encyclopedia of Bacterial and Archaeal Type Strains, Phase III: the genomes of soil and plant-associated and newly described type strains.</title>
        <authorList>
            <person name="Whitman W.B."/>
            <person name="Woyke T."/>
            <person name="Klenk H.P."/>
            <person name="Zhou Y."/>
            <person name="Lilburn T.G."/>
            <person name="Beck B.J."/>
            <person name="De Vos P."/>
            <person name="Vandamme P."/>
            <person name="Eisen J.A."/>
            <person name="Garrity G."/>
            <person name="Hugenholtz P."/>
            <person name="Kyrpides N.C."/>
        </authorList>
    </citation>
    <scope>NUCLEOTIDE SEQUENCE [LARGE SCALE GENOMIC DNA]</scope>
    <source>
        <strain evidence="3 4">CECT 7306</strain>
    </source>
</reference>
<comment type="caution">
    <text evidence="3">The sequence shown here is derived from an EMBL/GenBank/DDBJ whole genome shotgun (WGS) entry which is preliminary data.</text>
</comment>
<proteinExistence type="predicted"/>
<dbReference type="RefSeq" id="WP_123381267.1">
    <property type="nucleotide sequence ID" value="NZ_RJKN01000010.1"/>
</dbReference>
<gene>
    <name evidence="3" type="ORF">EDC03_3202</name>
</gene>
<protein>
    <submittedName>
        <fullName evidence="3">Uncharacterized protein</fullName>
    </submittedName>
</protein>
<keyword evidence="4" id="KW-1185">Reference proteome</keyword>
<dbReference type="InParanoid" id="A0A3N1G916"/>
<evidence type="ECO:0000256" key="1">
    <source>
        <dbReference type="SAM" id="MobiDB-lite"/>
    </source>
</evidence>
<evidence type="ECO:0000313" key="3">
    <source>
        <dbReference type="EMBL" id="ROP26732.1"/>
    </source>
</evidence>
<dbReference type="EMBL" id="RJKN01000010">
    <property type="protein sequence ID" value="ROP26732.1"/>
    <property type="molecule type" value="Genomic_DNA"/>
</dbReference>
<sequence length="122" mass="11955">MATPELLEPSSTPARTDGAAGTAVAASPVTAPPSQVRPTHDDATVLPVPAPRAAAPSEVVDVPVADLVAPVQDAPAPLQEVPATPLDTTRGTPLQALAGWSGALAAGVACWAGVAAVVSRAL</sequence>
<feature type="region of interest" description="Disordered" evidence="1">
    <location>
        <begin position="1"/>
        <end position="44"/>
    </location>
</feature>
<keyword evidence="2" id="KW-1133">Transmembrane helix</keyword>
<feature type="compositionally biased region" description="Low complexity" evidence="1">
    <location>
        <begin position="18"/>
        <end position="34"/>
    </location>
</feature>
<dbReference type="Proteomes" id="UP000276232">
    <property type="component" value="Unassembled WGS sequence"/>
</dbReference>
<feature type="transmembrane region" description="Helical" evidence="2">
    <location>
        <begin position="97"/>
        <end position="118"/>
    </location>
</feature>
<dbReference type="AlphaFoldDB" id="A0A3N1G916"/>
<name>A0A3N1G916_9ACTN</name>
<organism evidence="3 4">
    <name type="scientific">Pseudokineococcus lusitanus</name>
    <dbReference type="NCBI Taxonomy" id="763993"/>
    <lineage>
        <taxon>Bacteria</taxon>
        <taxon>Bacillati</taxon>
        <taxon>Actinomycetota</taxon>
        <taxon>Actinomycetes</taxon>
        <taxon>Kineosporiales</taxon>
        <taxon>Kineosporiaceae</taxon>
        <taxon>Pseudokineococcus</taxon>
    </lineage>
</organism>